<sequence>MKRDIGIFLCLVFLTGGVSCEQHDPHDDRHLQSEHRHDHRKREMHVHFHMHLDEEDHHDHKSNAERRHCEKSSPVHRFAHCEMRPNTHAGEHMHQIHGSIMMSQQDEEALSMEVNLSGFDVPQEQDHKHGLHIHEFGDMSQGCEAVGGLYHAKRHNHRDLHHGHSGDLGDLRPDGHGDVNDTRTFDWLSLGHGGILGRSLVVFQGNHSSHTIVACCVIGRCQGH</sequence>
<dbReference type="InterPro" id="IPR024134">
    <property type="entry name" value="SOD_Cu/Zn_/chaperone"/>
</dbReference>
<keyword evidence="1" id="KW-0732">Signal</keyword>
<keyword evidence="3" id="KW-1185">Reference proteome</keyword>
<dbReference type="GO" id="GO:0006801">
    <property type="term" value="P:superoxide metabolic process"/>
    <property type="evidence" value="ECO:0007669"/>
    <property type="project" value="InterPro"/>
</dbReference>
<dbReference type="PRINTS" id="PR00068">
    <property type="entry name" value="CUZNDISMTASE"/>
</dbReference>
<organism evidence="3 4">
    <name type="scientific">Crassostrea virginica</name>
    <name type="common">Eastern oyster</name>
    <dbReference type="NCBI Taxonomy" id="6565"/>
    <lineage>
        <taxon>Eukaryota</taxon>
        <taxon>Metazoa</taxon>
        <taxon>Spiralia</taxon>
        <taxon>Lophotrochozoa</taxon>
        <taxon>Mollusca</taxon>
        <taxon>Bivalvia</taxon>
        <taxon>Autobranchia</taxon>
        <taxon>Pteriomorphia</taxon>
        <taxon>Ostreida</taxon>
        <taxon>Ostreoidea</taxon>
        <taxon>Ostreidae</taxon>
        <taxon>Crassostrea</taxon>
    </lineage>
</organism>
<dbReference type="KEGG" id="cvn:111111888"/>
<protein>
    <submittedName>
        <fullName evidence="4">Superoxide dismutase [Cu-Zn]-like</fullName>
    </submittedName>
</protein>
<dbReference type="RefSeq" id="XP_022304789.1">
    <property type="nucleotide sequence ID" value="XM_022449081.1"/>
</dbReference>
<reference evidence="4" key="1">
    <citation type="submission" date="2025-08" db="UniProtKB">
        <authorList>
            <consortium name="RefSeq"/>
        </authorList>
    </citation>
    <scope>IDENTIFICATION</scope>
    <source>
        <tissue evidence="4">Whole sample</tissue>
    </source>
</reference>
<dbReference type="PANTHER" id="PTHR10003">
    <property type="entry name" value="SUPEROXIDE DISMUTASE CU-ZN -RELATED"/>
    <property type="match status" value="1"/>
</dbReference>
<dbReference type="SUPFAM" id="SSF49329">
    <property type="entry name" value="Cu,Zn superoxide dismutase-like"/>
    <property type="match status" value="1"/>
</dbReference>
<dbReference type="GO" id="GO:0005507">
    <property type="term" value="F:copper ion binding"/>
    <property type="evidence" value="ECO:0007669"/>
    <property type="project" value="InterPro"/>
</dbReference>
<dbReference type="InterPro" id="IPR001424">
    <property type="entry name" value="SOD_Cu_Zn_dom"/>
</dbReference>
<dbReference type="PROSITE" id="PS51257">
    <property type="entry name" value="PROKAR_LIPOPROTEIN"/>
    <property type="match status" value="1"/>
</dbReference>
<feature type="domain" description="Superoxide dismutase copper/zinc binding" evidence="2">
    <location>
        <begin position="97"/>
        <end position="218"/>
    </location>
</feature>
<gene>
    <name evidence="4" type="primary">LOC111111888</name>
</gene>
<dbReference type="Pfam" id="PF00080">
    <property type="entry name" value="Sod_Cu"/>
    <property type="match status" value="1"/>
</dbReference>
<accession>A0A8B8BPJ3</accession>
<evidence type="ECO:0000256" key="1">
    <source>
        <dbReference type="SAM" id="SignalP"/>
    </source>
</evidence>
<dbReference type="InterPro" id="IPR036423">
    <property type="entry name" value="SOD-like_Cu/Zn_dom_sf"/>
</dbReference>
<dbReference type="AlphaFoldDB" id="A0A8B8BPJ3"/>
<dbReference type="GeneID" id="111111888"/>
<dbReference type="Proteomes" id="UP000694844">
    <property type="component" value="Chromosome 9"/>
</dbReference>
<dbReference type="OrthoDB" id="2015551at2759"/>
<proteinExistence type="predicted"/>
<feature type="signal peptide" evidence="1">
    <location>
        <begin position="1"/>
        <end position="20"/>
    </location>
</feature>
<dbReference type="Gene3D" id="2.60.40.200">
    <property type="entry name" value="Superoxide dismutase, copper/zinc binding domain"/>
    <property type="match status" value="1"/>
</dbReference>
<evidence type="ECO:0000313" key="3">
    <source>
        <dbReference type="Proteomes" id="UP000694844"/>
    </source>
</evidence>
<feature type="chain" id="PRO_5034188619" evidence="1">
    <location>
        <begin position="21"/>
        <end position="224"/>
    </location>
</feature>
<name>A0A8B8BPJ3_CRAVI</name>
<evidence type="ECO:0000259" key="2">
    <source>
        <dbReference type="Pfam" id="PF00080"/>
    </source>
</evidence>
<evidence type="ECO:0000313" key="4">
    <source>
        <dbReference type="RefSeq" id="XP_022304789.1"/>
    </source>
</evidence>